<dbReference type="AlphaFoldDB" id="A0A0W1KKN2"/>
<name>A0A0W1KKN2_9ACTO</name>
<dbReference type="HAMAP" id="MF_01470">
    <property type="entry name" value="Cas1"/>
    <property type="match status" value="1"/>
</dbReference>
<evidence type="ECO:0000256" key="5">
    <source>
        <dbReference type="ARBA" id="ARBA00022842"/>
    </source>
</evidence>
<dbReference type="InterPro" id="IPR042211">
    <property type="entry name" value="CRISPR-assoc_Cas1_N"/>
</dbReference>
<dbReference type="RefSeq" id="WP_062613160.1">
    <property type="nucleotide sequence ID" value="NZ_LGYI01000015.1"/>
</dbReference>
<evidence type="ECO:0000256" key="3">
    <source>
        <dbReference type="ARBA" id="ARBA00022759"/>
    </source>
</evidence>
<dbReference type="PATRIC" id="fig|59561.3.peg.557"/>
<evidence type="ECO:0000256" key="1">
    <source>
        <dbReference type="ARBA" id="ARBA00022722"/>
    </source>
</evidence>
<evidence type="ECO:0000256" key="7">
    <source>
        <dbReference type="ARBA" id="ARBA00023125"/>
    </source>
</evidence>
<organism evidence="9 10">
    <name type="scientific">Trueperella bernardiae</name>
    <dbReference type="NCBI Taxonomy" id="59561"/>
    <lineage>
        <taxon>Bacteria</taxon>
        <taxon>Bacillati</taxon>
        <taxon>Actinomycetota</taxon>
        <taxon>Actinomycetes</taxon>
        <taxon>Actinomycetales</taxon>
        <taxon>Actinomycetaceae</taxon>
        <taxon>Trueperella</taxon>
    </lineage>
</organism>
<dbReference type="GO" id="GO:0043571">
    <property type="term" value="P:maintenance of CRISPR repeat elements"/>
    <property type="evidence" value="ECO:0007669"/>
    <property type="project" value="UniProtKB-UniRule"/>
</dbReference>
<feature type="binding site" evidence="8">
    <location>
        <position position="218"/>
    </location>
    <ligand>
        <name>Mn(2+)</name>
        <dbReference type="ChEBI" id="CHEBI:29035"/>
    </ligand>
</feature>
<dbReference type="EMBL" id="LNIZ01000002">
    <property type="protein sequence ID" value="KTF04581.1"/>
    <property type="molecule type" value="Genomic_DNA"/>
</dbReference>
<dbReference type="InterPro" id="IPR050646">
    <property type="entry name" value="Cas1"/>
</dbReference>
<keyword evidence="3 8" id="KW-0255">Endonuclease</keyword>
<reference evidence="9 10" key="1">
    <citation type="submission" date="2015-11" db="EMBL/GenBank/DDBJ databases">
        <title>Draft Genome Sequence of the Type Strain Trueperella bernardiae LCDC 89-0504T, Isolated from Blood Culture.</title>
        <authorList>
            <person name="Bernier A.-M."/>
            <person name="Bernard K."/>
        </authorList>
    </citation>
    <scope>NUCLEOTIDE SEQUENCE [LARGE SCALE GENOMIC DNA]</scope>
    <source>
        <strain evidence="9 10">LCDC 89-0504</strain>
    </source>
</reference>
<dbReference type="Pfam" id="PF01867">
    <property type="entry name" value="Cas_Cas1"/>
    <property type="match status" value="2"/>
</dbReference>
<accession>A0A0W1KKN2</accession>
<protein>
    <recommendedName>
        <fullName evidence="8">CRISPR-associated endonuclease Cas1</fullName>
        <ecNumber evidence="8">3.1.-.-</ecNumber>
    </recommendedName>
</protein>
<evidence type="ECO:0000313" key="10">
    <source>
        <dbReference type="Proteomes" id="UP000054404"/>
    </source>
</evidence>
<evidence type="ECO:0000313" key="9">
    <source>
        <dbReference type="EMBL" id="KTF04581.1"/>
    </source>
</evidence>
<dbReference type="GO" id="GO:0046872">
    <property type="term" value="F:metal ion binding"/>
    <property type="evidence" value="ECO:0007669"/>
    <property type="project" value="UniProtKB-UniRule"/>
</dbReference>
<evidence type="ECO:0000256" key="4">
    <source>
        <dbReference type="ARBA" id="ARBA00022801"/>
    </source>
</evidence>
<dbReference type="OrthoDB" id="9777847at2"/>
<dbReference type="EC" id="3.1.-.-" evidence="8"/>
<dbReference type="GO" id="GO:0003677">
    <property type="term" value="F:DNA binding"/>
    <property type="evidence" value="ECO:0007669"/>
    <property type="project" value="UniProtKB-KW"/>
</dbReference>
<comment type="caution">
    <text evidence="9">The sequence shown here is derived from an EMBL/GenBank/DDBJ whole genome shotgun (WGS) entry which is preliminary data.</text>
</comment>
<keyword evidence="6 8" id="KW-0051">Antiviral defense</keyword>
<dbReference type="NCBIfam" id="TIGR00287">
    <property type="entry name" value="cas1"/>
    <property type="match status" value="1"/>
</dbReference>
<comment type="cofactor">
    <cofactor evidence="8">
        <name>Mg(2+)</name>
        <dbReference type="ChEBI" id="CHEBI:18420"/>
    </cofactor>
    <cofactor evidence="8">
        <name>Mn(2+)</name>
        <dbReference type="ChEBI" id="CHEBI:29035"/>
    </cofactor>
</comment>
<comment type="function">
    <text evidence="8">CRISPR (clustered regularly interspaced short palindromic repeat), is an adaptive immune system that provides protection against mobile genetic elements (viruses, transposable elements and conjugative plasmids). CRISPR clusters contain spacers, sequences complementary to antecedent mobile elements, and target invading nucleic acids. CRISPR clusters are transcribed and processed into CRISPR RNA (crRNA). Acts as a dsDNA endonuclease. Involved in the integration of spacer DNA into the CRISPR cassette.</text>
</comment>
<dbReference type="InterPro" id="IPR002729">
    <property type="entry name" value="CRISPR-assoc_Cas1"/>
</dbReference>
<sequence length="309" mass="33409">MAYSDEALAFATIPVNHQIRLEDRISYLYLEYATIRQDRTGVVAYSSEEGENIAHTIQIPVAEIAVIVLGPGTSISHAAMTSCARAGATVIFGGGGGLTSYTVATPLTTSSKWAIAQARLVSNEARQRDAAKILYKKQFGLDDVDGMSIAVMRGMEGRTMRNLYRDLAKRYKVPGFHRDTTAKDNVNAGLNLANSILYGCAAAACAAIGVSPALGVIHRGDQRSLLFDLADTYKPSLSIPIVFKHAHDLEALAEIRRELRSALVGERVLEGMLATLMEILSPHLPSRDDDRLIGGRNHEVAGHTQYGAD</sequence>
<keyword evidence="2 8" id="KW-0479">Metal-binding</keyword>
<dbReference type="GO" id="GO:0051607">
    <property type="term" value="P:defense response to virus"/>
    <property type="evidence" value="ECO:0007669"/>
    <property type="project" value="UniProtKB-UniRule"/>
</dbReference>
<keyword evidence="4 8" id="KW-0378">Hydrolase</keyword>
<dbReference type="Gene3D" id="1.20.120.920">
    <property type="entry name" value="CRISPR-associated endonuclease Cas1, C-terminal domain"/>
    <property type="match status" value="1"/>
</dbReference>
<feature type="binding site" evidence="8">
    <location>
        <position position="156"/>
    </location>
    <ligand>
        <name>Mn(2+)</name>
        <dbReference type="ChEBI" id="CHEBI:29035"/>
    </ligand>
</feature>
<dbReference type="Proteomes" id="UP000054404">
    <property type="component" value="Unassembled WGS sequence"/>
</dbReference>
<evidence type="ECO:0000256" key="6">
    <source>
        <dbReference type="ARBA" id="ARBA00023118"/>
    </source>
</evidence>
<dbReference type="STRING" id="59561.AQZ59_00565"/>
<proteinExistence type="inferred from homology"/>
<keyword evidence="1 8" id="KW-0540">Nuclease</keyword>
<keyword evidence="5 8" id="KW-0460">Magnesium</keyword>
<dbReference type="NCBIfam" id="TIGR03638">
    <property type="entry name" value="cas1_ECOLI"/>
    <property type="match status" value="1"/>
</dbReference>
<gene>
    <name evidence="9" type="primary">ygbT</name>
    <name evidence="8" type="synonym">cas1</name>
    <name evidence="9" type="ORF">AQZ59_00565</name>
</gene>
<dbReference type="PANTHER" id="PTHR34353">
    <property type="entry name" value="CRISPR-ASSOCIATED ENDONUCLEASE CAS1 1"/>
    <property type="match status" value="1"/>
</dbReference>
<evidence type="ECO:0000256" key="2">
    <source>
        <dbReference type="ARBA" id="ARBA00022723"/>
    </source>
</evidence>
<dbReference type="PANTHER" id="PTHR34353:SF3">
    <property type="entry name" value="CRISPR-ASSOCIATED ENDONUCLEASE CAS1"/>
    <property type="match status" value="1"/>
</dbReference>
<dbReference type="InterPro" id="IPR019851">
    <property type="entry name" value="CRISPR-assoc_Cas1_ECOLI"/>
</dbReference>
<comment type="subunit">
    <text evidence="8">Homodimer, forms a heterotetramer with a Cas2 homodimer.</text>
</comment>
<dbReference type="InterPro" id="IPR042206">
    <property type="entry name" value="CRISPR-assoc_Cas1_C"/>
</dbReference>
<dbReference type="GO" id="GO:0016787">
    <property type="term" value="F:hydrolase activity"/>
    <property type="evidence" value="ECO:0007669"/>
    <property type="project" value="UniProtKB-KW"/>
</dbReference>
<comment type="similarity">
    <text evidence="8">Belongs to the CRISPR-associated endonuclease Cas1 family.</text>
</comment>
<keyword evidence="8" id="KW-0464">Manganese</keyword>
<keyword evidence="7 8" id="KW-0238">DNA-binding</keyword>
<dbReference type="GO" id="GO:0004520">
    <property type="term" value="F:DNA endonuclease activity"/>
    <property type="evidence" value="ECO:0007669"/>
    <property type="project" value="InterPro"/>
</dbReference>
<evidence type="ECO:0000256" key="8">
    <source>
        <dbReference type="HAMAP-Rule" id="MF_01470"/>
    </source>
</evidence>
<keyword evidence="10" id="KW-1185">Reference proteome</keyword>
<dbReference type="Gene3D" id="3.100.10.20">
    <property type="entry name" value="CRISPR-associated endonuclease Cas1, N-terminal domain"/>
    <property type="match status" value="1"/>
</dbReference>
<feature type="binding site" evidence="8">
    <location>
        <position position="231"/>
    </location>
    <ligand>
        <name>Mn(2+)</name>
        <dbReference type="ChEBI" id="CHEBI:29035"/>
    </ligand>
</feature>